<comment type="similarity">
    <text evidence="10">Belongs to the NadD family.</text>
</comment>
<dbReference type="GO" id="GO:0004515">
    <property type="term" value="F:nicotinate-nucleotide adenylyltransferase activity"/>
    <property type="evidence" value="ECO:0007669"/>
    <property type="project" value="UniProtKB-UniRule"/>
</dbReference>
<protein>
    <recommendedName>
        <fullName evidence="10">Probable nicotinate-nucleotide adenylyltransferase</fullName>
        <ecNumber evidence="10">2.7.7.18</ecNumber>
    </recommendedName>
    <alternativeName>
        <fullName evidence="10">Deamido-NAD(+) diphosphorylase</fullName>
    </alternativeName>
    <alternativeName>
        <fullName evidence="10">Deamido-NAD(+) pyrophosphorylase</fullName>
    </alternativeName>
    <alternativeName>
        <fullName evidence="10">Nicotinate mononucleotide adenylyltransferase</fullName>
        <shortName evidence="10">NaMN adenylyltransferase</shortName>
    </alternativeName>
</protein>
<evidence type="ECO:0000256" key="8">
    <source>
        <dbReference type="ARBA" id="ARBA00023027"/>
    </source>
</evidence>
<evidence type="ECO:0000256" key="5">
    <source>
        <dbReference type="ARBA" id="ARBA00022695"/>
    </source>
</evidence>
<keyword evidence="8 10" id="KW-0520">NAD</keyword>
<sequence length="215" mass="23036">MSRRIGLFGGTFDPPHVGHLALAECAREALALDRVVFMPAGAPPHKRGRALSPAAARLAMTRLAVRGNPAFEVSAWETRRPGPSFTVDTLRWLARRHPGARLWLVLGADSLDEFPTWHRPHEILGLASLAVGARPGARAGGRGAARAAHAAPRGARRGMPRGRVVWLGNPPLDLSSSAVRARARAGRSIRYLVPDAVARYAERHGLYRAARGGGA</sequence>
<dbReference type="PANTHER" id="PTHR39321:SF3">
    <property type="entry name" value="PHOSPHOPANTETHEINE ADENYLYLTRANSFERASE"/>
    <property type="match status" value="1"/>
</dbReference>
<dbReference type="CDD" id="cd02165">
    <property type="entry name" value="NMNAT"/>
    <property type="match status" value="1"/>
</dbReference>
<evidence type="ECO:0000256" key="9">
    <source>
        <dbReference type="ARBA" id="ARBA00048721"/>
    </source>
</evidence>
<keyword evidence="4 10" id="KW-0808">Transferase</keyword>
<organism evidence="12">
    <name type="scientific">Eiseniibacteriota bacterium</name>
    <dbReference type="NCBI Taxonomy" id="2212470"/>
    <lineage>
        <taxon>Bacteria</taxon>
        <taxon>Candidatus Eiseniibacteriota</taxon>
    </lineage>
</organism>
<comment type="caution">
    <text evidence="12">The sequence shown here is derived from an EMBL/GenBank/DDBJ whole genome shotgun (WGS) entry which is preliminary data.</text>
</comment>
<evidence type="ECO:0000256" key="4">
    <source>
        <dbReference type="ARBA" id="ARBA00022679"/>
    </source>
</evidence>
<dbReference type="NCBIfam" id="TIGR00125">
    <property type="entry name" value="cyt_tran_rel"/>
    <property type="match status" value="1"/>
</dbReference>
<dbReference type="InterPro" id="IPR005248">
    <property type="entry name" value="NadD/NMNAT"/>
</dbReference>
<evidence type="ECO:0000259" key="11">
    <source>
        <dbReference type="Pfam" id="PF01467"/>
    </source>
</evidence>
<accession>A0A832HZW1</accession>
<dbReference type="PANTHER" id="PTHR39321">
    <property type="entry name" value="NICOTINATE-NUCLEOTIDE ADENYLYLTRANSFERASE-RELATED"/>
    <property type="match status" value="1"/>
</dbReference>
<dbReference type="HAMAP" id="MF_00244">
    <property type="entry name" value="NaMN_adenylyltr"/>
    <property type="match status" value="1"/>
</dbReference>
<evidence type="ECO:0000256" key="6">
    <source>
        <dbReference type="ARBA" id="ARBA00022741"/>
    </source>
</evidence>
<dbReference type="UniPathway" id="UPA00253">
    <property type="reaction ID" value="UER00332"/>
</dbReference>
<keyword evidence="7 10" id="KW-0067">ATP-binding</keyword>
<dbReference type="EC" id="2.7.7.18" evidence="10"/>
<dbReference type="NCBIfam" id="NF000840">
    <property type="entry name" value="PRK00071.1-3"/>
    <property type="match status" value="1"/>
</dbReference>
<evidence type="ECO:0000256" key="2">
    <source>
        <dbReference type="ARBA" id="ARBA00005019"/>
    </source>
</evidence>
<dbReference type="NCBIfam" id="TIGR00482">
    <property type="entry name" value="nicotinate (nicotinamide) nucleotide adenylyltransferase"/>
    <property type="match status" value="1"/>
</dbReference>
<dbReference type="GO" id="GO:0009435">
    <property type="term" value="P:NAD+ biosynthetic process"/>
    <property type="evidence" value="ECO:0007669"/>
    <property type="project" value="UniProtKB-UniRule"/>
</dbReference>
<dbReference type="EMBL" id="DSQF01000002">
    <property type="protein sequence ID" value="HGZ42076.1"/>
    <property type="molecule type" value="Genomic_DNA"/>
</dbReference>
<feature type="domain" description="Cytidyltransferase-like" evidence="11">
    <location>
        <begin position="7"/>
        <end position="182"/>
    </location>
</feature>
<dbReference type="InterPro" id="IPR014729">
    <property type="entry name" value="Rossmann-like_a/b/a_fold"/>
</dbReference>
<dbReference type="InterPro" id="IPR004821">
    <property type="entry name" value="Cyt_trans-like"/>
</dbReference>
<comment type="pathway">
    <text evidence="2 10">Cofactor biosynthesis; NAD(+) biosynthesis; deamido-NAD(+) from nicotinate D-ribonucleotide: step 1/1.</text>
</comment>
<evidence type="ECO:0000256" key="10">
    <source>
        <dbReference type="HAMAP-Rule" id="MF_00244"/>
    </source>
</evidence>
<comment type="catalytic activity">
    <reaction evidence="9 10">
        <text>nicotinate beta-D-ribonucleotide + ATP + H(+) = deamido-NAD(+) + diphosphate</text>
        <dbReference type="Rhea" id="RHEA:22860"/>
        <dbReference type="ChEBI" id="CHEBI:15378"/>
        <dbReference type="ChEBI" id="CHEBI:30616"/>
        <dbReference type="ChEBI" id="CHEBI:33019"/>
        <dbReference type="ChEBI" id="CHEBI:57502"/>
        <dbReference type="ChEBI" id="CHEBI:58437"/>
        <dbReference type="EC" id="2.7.7.18"/>
    </reaction>
</comment>
<dbReference type="GO" id="GO:0005524">
    <property type="term" value="F:ATP binding"/>
    <property type="evidence" value="ECO:0007669"/>
    <property type="project" value="UniProtKB-KW"/>
</dbReference>
<keyword evidence="3 10" id="KW-0662">Pyridine nucleotide biosynthesis</keyword>
<proteinExistence type="inferred from homology"/>
<name>A0A832HZW1_UNCEI</name>
<dbReference type="Pfam" id="PF01467">
    <property type="entry name" value="CTP_transf_like"/>
    <property type="match status" value="1"/>
</dbReference>
<gene>
    <name evidence="10 12" type="primary">nadD</name>
    <name evidence="12" type="ORF">ENR23_01395</name>
</gene>
<evidence type="ECO:0000256" key="7">
    <source>
        <dbReference type="ARBA" id="ARBA00022840"/>
    </source>
</evidence>
<dbReference type="AlphaFoldDB" id="A0A832HZW1"/>
<keyword evidence="5 10" id="KW-0548">Nucleotidyltransferase</keyword>
<keyword evidence="6 10" id="KW-0547">Nucleotide-binding</keyword>
<evidence type="ECO:0000313" key="12">
    <source>
        <dbReference type="EMBL" id="HGZ42076.1"/>
    </source>
</evidence>
<dbReference type="SUPFAM" id="SSF52374">
    <property type="entry name" value="Nucleotidylyl transferase"/>
    <property type="match status" value="1"/>
</dbReference>
<evidence type="ECO:0000256" key="1">
    <source>
        <dbReference type="ARBA" id="ARBA00002324"/>
    </source>
</evidence>
<reference evidence="12" key="1">
    <citation type="journal article" date="2020" name="mSystems">
        <title>Genome- and Community-Level Interaction Insights into Carbon Utilization and Element Cycling Functions of Hydrothermarchaeota in Hydrothermal Sediment.</title>
        <authorList>
            <person name="Zhou Z."/>
            <person name="Liu Y."/>
            <person name="Xu W."/>
            <person name="Pan J."/>
            <person name="Luo Z.H."/>
            <person name="Li M."/>
        </authorList>
    </citation>
    <scope>NUCLEOTIDE SEQUENCE [LARGE SCALE GENOMIC DNA]</scope>
    <source>
        <strain evidence="12">SpSt-381</strain>
    </source>
</reference>
<dbReference type="Gene3D" id="3.40.50.620">
    <property type="entry name" value="HUPs"/>
    <property type="match status" value="1"/>
</dbReference>
<comment type="function">
    <text evidence="1 10">Catalyzes the reversible adenylation of nicotinate mononucleotide (NaMN) to nicotinic acid adenine dinucleotide (NaAD).</text>
</comment>
<evidence type="ECO:0000256" key="3">
    <source>
        <dbReference type="ARBA" id="ARBA00022642"/>
    </source>
</evidence>